<name>A0A9D1MZQ3_9CLOT</name>
<reference evidence="4" key="1">
    <citation type="submission" date="2020-10" db="EMBL/GenBank/DDBJ databases">
        <authorList>
            <person name="Gilroy R."/>
        </authorList>
    </citation>
    <scope>NUCLEOTIDE SEQUENCE</scope>
    <source>
        <strain evidence="4">CHK154-7741</strain>
    </source>
</reference>
<dbReference type="InterPro" id="IPR024934">
    <property type="entry name" value="Rubredoxin-like_dom"/>
</dbReference>
<dbReference type="GO" id="GO:0010181">
    <property type="term" value="F:FMN binding"/>
    <property type="evidence" value="ECO:0007669"/>
    <property type="project" value="InterPro"/>
</dbReference>
<dbReference type="Pfam" id="PF01613">
    <property type="entry name" value="Flavin_Reduct"/>
    <property type="match status" value="1"/>
</dbReference>
<evidence type="ECO:0000313" key="5">
    <source>
        <dbReference type="Proteomes" id="UP000886748"/>
    </source>
</evidence>
<dbReference type="GO" id="GO:0042602">
    <property type="term" value="F:riboflavin reductase (NADPH) activity"/>
    <property type="evidence" value="ECO:0007669"/>
    <property type="project" value="TreeGrafter"/>
</dbReference>
<dbReference type="Pfam" id="PF21349">
    <property type="entry name" value="RUBY_RBDX"/>
    <property type="match status" value="1"/>
</dbReference>
<dbReference type="PANTHER" id="PTHR30466">
    <property type="entry name" value="FLAVIN REDUCTASE"/>
    <property type="match status" value="1"/>
</dbReference>
<organism evidence="4 5">
    <name type="scientific">Candidatus Limenecus avicola</name>
    <dbReference type="NCBI Taxonomy" id="2840847"/>
    <lineage>
        <taxon>Bacteria</taxon>
        <taxon>Bacillati</taxon>
        <taxon>Bacillota</taxon>
        <taxon>Clostridia</taxon>
        <taxon>Eubacteriales</taxon>
        <taxon>Clostridiaceae</taxon>
        <taxon>Clostridiaceae incertae sedis</taxon>
        <taxon>Candidatus Limenecus</taxon>
    </lineage>
</organism>
<evidence type="ECO:0000259" key="3">
    <source>
        <dbReference type="PROSITE" id="PS50903"/>
    </source>
</evidence>
<protein>
    <submittedName>
        <fullName evidence="4">Flavin reductase</fullName>
    </submittedName>
</protein>
<dbReference type="CDD" id="cd00350">
    <property type="entry name" value="rubredoxin_like"/>
    <property type="match status" value="1"/>
</dbReference>
<dbReference type="SUPFAM" id="SSF50475">
    <property type="entry name" value="FMN-binding split barrel"/>
    <property type="match status" value="1"/>
</dbReference>
<comment type="caution">
    <text evidence="4">The sequence shown here is derived from an EMBL/GenBank/DDBJ whole genome shotgun (WGS) entry which is preliminary data.</text>
</comment>
<dbReference type="Proteomes" id="UP000886748">
    <property type="component" value="Unassembled WGS sequence"/>
</dbReference>
<sequence length="208" mass="23065">MNQEVLRDLSYGVYVVTTLCPESQKPAGCIANSIMQVTYDTIAVSINHENFTNSCIKESGKFAISILGETVADNIIPVFGFQSARNVDKFVGIKTKNIDGLEIIEDSVGYIICDVINRMDTSTHTIFLGKIKDGDIIKQGTPMTYAYYQTVKKGHSPKTAPTYIEQPVSKTGYRCTVCGYIYEGDITQEPDTYVCPICKKPKDVFVKI</sequence>
<dbReference type="EMBL" id="DVOD01000033">
    <property type="protein sequence ID" value="HIU92429.1"/>
    <property type="molecule type" value="Genomic_DNA"/>
</dbReference>
<evidence type="ECO:0000256" key="1">
    <source>
        <dbReference type="ARBA" id="ARBA00001965"/>
    </source>
</evidence>
<feature type="domain" description="Rubredoxin-like" evidence="3">
    <location>
        <begin position="170"/>
        <end position="208"/>
    </location>
</feature>
<accession>A0A9D1MZQ3</accession>
<keyword evidence="2" id="KW-0560">Oxidoreductase</keyword>
<dbReference type="InterPro" id="IPR002563">
    <property type="entry name" value="Flavin_Rdtase-like_dom"/>
</dbReference>
<dbReference type="AlphaFoldDB" id="A0A9D1MZQ3"/>
<dbReference type="SUPFAM" id="SSF57802">
    <property type="entry name" value="Rubredoxin-like"/>
    <property type="match status" value="1"/>
</dbReference>
<dbReference type="InterPro" id="IPR050268">
    <property type="entry name" value="NADH-dep_flavin_reductase"/>
</dbReference>
<dbReference type="InterPro" id="IPR012349">
    <property type="entry name" value="Split_barrel_FMN-bd"/>
</dbReference>
<comment type="cofactor">
    <cofactor evidence="1">
        <name>Fe(3+)</name>
        <dbReference type="ChEBI" id="CHEBI:29034"/>
    </cofactor>
</comment>
<dbReference type="PROSITE" id="PS50903">
    <property type="entry name" value="RUBREDOXIN_LIKE"/>
    <property type="match status" value="1"/>
</dbReference>
<dbReference type="Gene3D" id="2.30.110.10">
    <property type="entry name" value="Electron Transport, Fmn-binding Protein, Chain A"/>
    <property type="match status" value="1"/>
</dbReference>
<dbReference type="SMART" id="SM00903">
    <property type="entry name" value="Flavin_Reduct"/>
    <property type="match status" value="1"/>
</dbReference>
<proteinExistence type="predicted"/>
<dbReference type="Gene3D" id="2.20.28.10">
    <property type="match status" value="1"/>
</dbReference>
<reference evidence="4" key="2">
    <citation type="journal article" date="2021" name="PeerJ">
        <title>Extensive microbial diversity within the chicken gut microbiome revealed by metagenomics and culture.</title>
        <authorList>
            <person name="Gilroy R."/>
            <person name="Ravi A."/>
            <person name="Getino M."/>
            <person name="Pursley I."/>
            <person name="Horton D.L."/>
            <person name="Alikhan N.F."/>
            <person name="Baker D."/>
            <person name="Gharbi K."/>
            <person name="Hall N."/>
            <person name="Watson M."/>
            <person name="Adriaenssens E.M."/>
            <person name="Foster-Nyarko E."/>
            <person name="Jarju S."/>
            <person name="Secka A."/>
            <person name="Antonio M."/>
            <person name="Oren A."/>
            <person name="Chaudhuri R.R."/>
            <person name="La Ragione R."/>
            <person name="Hildebrand F."/>
            <person name="Pallen M.J."/>
        </authorList>
    </citation>
    <scope>NUCLEOTIDE SEQUENCE</scope>
    <source>
        <strain evidence="4">CHK154-7741</strain>
    </source>
</reference>
<dbReference type="InterPro" id="IPR048574">
    <property type="entry name" value="RUBY_RBDX"/>
</dbReference>
<evidence type="ECO:0000313" key="4">
    <source>
        <dbReference type="EMBL" id="HIU92429.1"/>
    </source>
</evidence>
<dbReference type="PANTHER" id="PTHR30466:SF1">
    <property type="entry name" value="FMN REDUCTASE (NADH) RUTF"/>
    <property type="match status" value="1"/>
</dbReference>
<gene>
    <name evidence="4" type="ORF">IAD26_04775</name>
</gene>
<evidence type="ECO:0000256" key="2">
    <source>
        <dbReference type="ARBA" id="ARBA00023002"/>
    </source>
</evidence>
<dbReference type="GO" id="GO:0005506">
    <property type="term" value="F:iron ion binding"/>
    <property type="evidence" value="ECO:0007669"/>
    <property type="project" value="InterPro"/>
</dbReference>